<reference evidence="1" key="2">
    <citation type="submission" date="2020-07" db="EMBL/GenBank/DDBJ databases">
        <authorList>
            <person name="Vera ALvarez R."/>
            <person name="Arias-Moreno D.M."/>
            <person name="Jimenez-Jacinto V."/>
            <person name="Jimenez-Bremont J.F."/>
            <person name="Swaminathan K."/>
            <person name="Moose S.P."/>
            <person name="Guerrero-Gonzalez M.L."/>
            <person name="Marino-Ramirez L."/>
            <person name="Landsman D."/>
            <person name="Rodriguez-Kessler M."/>
            <person name="Delgado-Sanchez P."/>
        </authorList>
    </citation>
    <scope>NUCLEOTIDE SEQUENCE</scope>
    <source>
        <tissue evidence="1">Cladode</tissue>
    </source>
</reference>
<reference evidence="1" key="1">
    <citation type="journal article" date="2013" name="J. Plant Res.">
        <title>Effect of fungi and light on seed germination of three Opuntia species from semiarid lands of central Mexico.</title>
        <authorList>
            <person name="Delgado-Sanchez P."/>
            <person name="Jimenez-Bremont J.F."/>
            <person name="Guerrero-Gonzalez Mde L."/>
            <person name="Flores J."/>
        </authorList>
    </citation>
    <scope>NUCLEOTIDE SEQUENCE</scope>
    <source>
        <tissue evidence="1">Cladode</tissue>
    </source>
</reference>
<dbReference type="AlphaFoldDB" id="A0A7C8YV34"/>
<dbReference type="EMBL" id="GISG01061503">
    <property type="protein sequence ID" value="MBA4627358.1"/>
    <property type="molecule type" value="Transcribed_RNA"/>
</dbReference>
<protein>
    <recommendedName>
        <fullName evidence="2">RNase H type-1 domain-containing protein</fullName>
    </recommendedName>
</protein>
<accession>A0A7C8YV34</accession>
<proteinExistence type="predicted"/>
<dbReference type="EMBL" id="GISG01061504">
    <property type="protein sequence ID" value="MBA4627359.1"/>
    <property type="molecule type" value="Transcribed_RNA"/>
</dbReference>
<evidence type="ECO:0008006" key="2">
    <source>
        <dbReference type="Google" id="ProtNLM"/>
    </source>
</evidence>
<organism evidence="1">
    <name type="scientific">Opuntia streptacantha</name>
    <name type="common">Prickly pear cactus</name>
    <name type="synonym">Opuntia cardona</name>
    <dbReference type="NCBI Taxonomy" id="393608"/>
    <lineage>
        <taxon>Eukaryota</taxon>
        <taxon>Viridiplantae</taxon>
        <taxon>Streptophyta</taxon>
        <taxon>Embryophyta</taxon>
        <taxon>Tracheophyta</taxon>
        <taxon>Spermatophyta</taxon>
        <taxon>Magnoliopsida</taxon>
        <taxon>eudicotyledons</taxon>
        <taxon>Gunneridae</taxon>
        <taxon>Pentapetalae</taxon>
        <taxon>Caryophyllales</taxon>
        <taxon>Cactineae</taxon>
        <taxon>Cactaceae</taxon>
        <taxon>Opuntioideae</taxon>
        <taxon>Opuntia</taxon>
    </lineage>
</organism>
<sequence>MAVASATLMGTLLRAKRGWAEWKIRTSSLDKTTTLPSSSPHSTHQPLNHHTLIGWDLPRGGYIKINFDGSKSSEGAAAGFVLRSWQGGFITAGTQDLTWFSRKKFLSFQPFS</sequence>
<name>A0A7C8YV34_OPUST</name>
<evidence type="ECO:0000313" key="1">
    <source>
        <dbReference type="EMBL" id="MBA4627359.1"/>
    </source>
</evidence>